<dbReference type="EMBL" id="QGMG01000303">
    <property type="protein sequence ID" value="TVY54813.1"/>
    <property type="molecule type" value="Genomic_DNA"/>
</dbReference>
<feature type="compositionally biased region" description="Basic residues" evidence="1">
    <location>
        <begin position="15"/>
        <end position="25"/>
    </location>
</feature>
<name>A0A7D8UQD3_9HELO</name>
<protein>
    <recommendedName>
        <fullName evidence="2">Heterokaryon incompatibility domain-containing protein</fullName>
    </recommendedName>
</protein>
<accession>A0A7D8UQD3</accession>
<dbReference type="OrthoDB" id="5428863at2759"/>
<feature type="region of interest" description="Disordered" evidence="1">
    <location>
        <begin position="1"/>
        <end position="27"/>
    </location>
</feature>
<organism evidence="3 4">
    <name type="scientific">Lachnellula cervina</name>
    <dbReference type="NCBI Taxonomy" id="1316786"/>
    <lineage>
        <taxon>Eukaryota</taxon>
        <taxon>Fungi</taxon>
        <taxon>Dikarya</taxon>
        <taxon>Ascomycota</taxon>
        <taxon>Pezizomycotina</taxon>
        <taxon>Leotiomycetes</taxon>
        <taxon>Helotiales</taxon>
        <taxon>Lachnaceae</taxon>
        <taxon>Lachnellula</taxon>
    </lineage>
</organism>
<dbReference type="InterPro" id="IPR010730">
    <property type="entry name" value="HET"/>
</dbReference>
<dbReference type="Pfam" id="PF06985">
    <property type="entry name" value="HET"/>
    <property type="match status" value="1"/>
</dbReference>
<evidence type="ECO:0000313" key="3">
    <source>
        <dbReference type="EMBL" id="TVY54813.1"/>
    </source>
</evidence>
<feature type="domain" description="Heterokaryon incompatibility" evidence="2">
    <location>
        <begin position="275"/>
        <end position="416"/>
    </location>
</feature>
<evidence type="ECO:0000313" key="4">
    <source>
        <dbReference type="Proteomes" id="UP000481288"/>
    </source>
</evidence>
<dbReference type="PANTHER" id="PTHR33112">
    <property type="entry name" value="DOMAIN PROTEIN, PUTATIVE-RELATED"/>
    <property type="match status" value="1"/>
</dbReference>
<dbReference type="Proteomes" id="UP000481288">
    <property type="component" value="Unassembled WGS sequence"/>
</dbReference>
<keyword evidence="4" id="KW-1185">Reference proteome</keyword>
<sequence>MSHNARGRATPQSSRLRKPTVKKRSLSTSMTASAFASFSIAKKAKAKPVVQTSAPVPQLTTPLVAILSSPVPQLSTHAEFPDQQPSLLHEDRASLKKAPHDGLPTQGDMLCSRCKNIDIDGVLKETASPTGRFIMPLGERRSADMKGHHLRLFDGTTMAALMGSNQVGVRVPKLALGVCQGLSDRKMKSIECLRSLAKGSIAPILLDNPHPFAFQAQRVIREKVDFQQLRAWVQNCQSTHAGTCGLKHSPPPAGFRCIDVNTRLYNADIKIDDEYYTLSYVWADHHVSSDPENMPEDTLGLPVLGIPVVIEDAITVVQKLGGRFLWVDKYCIKQWDPSHRKSQIQVMDKIYEGATATIIAAPLKNSGPGLPGVSRRRGMQQPAEQVGHHLLASTLSQASVAIAASNWITRGWTYQEAALSERWLVFTDEQVHFMCNTVTSCESIAPSFDVESSSLRPRNFKNDALGNHMAVGRKPRGLWEFFENLHYYKSRNLSNDSDSIKAFQGLLTRSNFKNIWGVPIACSNIPNYAEEDEVALSMGFARGLWWENPGDSWHDILKTDENYVPYGRRHGFPSWSWAGWDGPTRRHKHRGDISSDTGCNEVDQKSFNFRFWVELKSGDRLSLRELYRTFKTSDQYPALSHILHIETAMHELRIRRHSKSDKPCICDCPPKMQGDQCLKLHETLAHNVRFFEHLTTNEHLSEAVFSQPWNIVPLFRLKDEEAPGLVASLIIDWLDESKLLAQVKGVAYLHERFFSSGRSLKFRLA</sequence>
<evidence type="ECO:0000256" key="1">
    <source>
        <dbReference type="SAM" id="MobiDB-lite"/>
    </source>
</evidence>
<proteinExistence type="predicted"/>
<reference evidence="3 4" key="1">
    <citation type="submission" date="2018-05" db="EMBL/GenBank/DDBJ databases">
        <title>Whole genome sequencing for identification of molecular markers to develop diagnostic detection tools for the regulated plant pathogen Lachnellula willkommii.</title>
        <authorList>
            <person name="Giroux E."/>
            <person name="Bilodeau G."/>
        </authorList>
    </citation>
    <scope>NUCLEOTIDE SEQUENCE [LARGE SCALE GENOMIC DNA]</scope>
    <source>
        <strain evidence="3 4">CBS 625.97</strain>
    </source>
</reference>
<dbReference type="AlphaFoldDB" id="A0A7D8UQD3"/>
<comment type="caution">
    <text evidence="3">The sequence shown here is derived from an EMBL/GenBank/DDBJ whole genome shotgun (WGS) entry which is preliminary data.</text>
</comment>
<evidence type="ECO:0000259" key="2">
    <source>
        <dbReference type="Pfam" id="PF06985"/>
    </source>
</evidence>
<gene>
    <name evidence="3" type="ORF">LCER1_G004741</name>
</gene>
<dbReference type="PANTHER" id="PTHR33112:SF16">
    <property type="entry name" value="HETEROKARYON INCOMPATIBILITY DOMAIN-CONTAINING PROTEIN"/>
    <property type="match status" value="1"/>
</dbReference>